<dbReference type="EMBL" id="CP039690">
    <property type="protein sequence ID" value="QCI65548.1"/>
    <property type="molecule type" value="Genomic_DNA"/>
</dbReference>
<dbReference type="KEGG" id="pstg:E8M01_15830"/>
<evidence type="ECO:0000313" key="8">
    <source>
        <dbReference type="Proteomes" id="UP000298781"/>
    </source>
</evidence>
<dbReference type="GO" id="GO:0003677">
    <property type="term" value="F:DNA binding"/>
    <property type="evidence" value="ECO:0007669"/>
    <property type="project" value="UniProtKB-KW"/>
</dbReference>
<reference evidence="7 8" key="1">
    <citation type="submission" date="2019-04" db="EMBL/GenBank/DDBJ databases">
        <title>Phreatobacter aquaticus sp. nov.</title>
        <authorList>
            <person name="Choi A."/>
        </authorList>
    </citation>
    <scope>NUCLEOTIDE SEQUENCE [LARGE SCALE GENOMIC DNA]</scope>
    <source>
        <strain evidence="7 8">KCTC 52518</strain>
    </source>
</reference>
<dbReference type="Proteomes" id="UP000298781">
    <property type="component" value="Chromosome"/>
</dbReference>
<evidence type="ECO:0000259" key="6">
    <source>
        <dbReference type="Pfam" id="PF13693"/>
    </source>
</evidence>
<protein>
    <submittedName>
        <fullName evidence="7">Transcriptional regulator</fullName>
    </submittedName>
</protein>
<evidence type="ECO:0000256" key="5">
    <source>
        <dbReference type="SAM" id="MobiDB-lite"/>
    </source>
</evidence>
<accession>A0A4D7B520</accession>
<dbReference type="OrthoDB" id="531446at2"/>
<organism evidence="7 8">
    <name type="scientific">Phreatobacter stygius</name>
    <dbReference type="NCBI Taxonomy" id="1940610"/>
    <lineage>
        <taxon>Bacteria</taxon>
        <taxon>Pseudomonadati</taxon>
        <taxon>Pseudomonadota</taxon>
        <taxon>Alphaproteobacteria</taxon>
        <taxon>Hyphomicrobiales</taxon>
        <taxon>Phreatobacteraceae</taxon>
        <taxon>Phreatobacter</taxon>
    </lineage>
</organism>
<feature type="region of interest" description="Disordered" evidence="5">
    <location>
        <begin position="66"/>
        <end position="93"/>
    </location>
</feature>
<dbReference type="RefSeq" id="WP_136960994.1">
    <property type="nucleotide sequence ID" value="NZ_CP039690.1"/>
</dbReference>
<sequence>MHAADILALVKKSRFRFLTNIARASNIAPTTLRTALRRPQRRAEIAIATAVGKKLHELWPERWDKTGNRLSAPGRSRIKAAAATSRPGDRRAA</sequence>
<evidence type="ECO:0000256" key="3">
    <source>
        <dbReference type="ARBA" id="ARBA00023125"/>
    </source>
</evidence>
<dbReference type="Gene3D" id="1.10.260.40">
    <property type="entry name" value="lambda repressor-like DNA-binding domains"/>
    <property type="match status" value="1"/>
</dbReference>
<keyword evidence="4" id="KW-0804">Transcription</keyword>
<dbReference type="SUPFAM" id="SSF47413">
    <property type="entry name" value="lambda repressor-like DNA-binding domains"/>
    <property type="match status" value="1"/>
</dbReference>
<keyword evidence="3" id="KW-0238">DNA-binding</keyword>
<name>A0A4D7B520_9HYPH</name>
<dbReference type="Pfam" id="PF13693">
    <property type="entry name" value="HTH_35"/>
    <property type="match status" value="1"/>
</dbReference>
<proteinExistence type="inferred from homology"/>
<comment type="similarity">
    <text evidence="1">Belongs to the ner transcriptional regulatory family.</text>
</comment>
<keyword evidence="8" id="KW-1185">Reference proteome</keyword>
<keyword evidence="2" id="KW-0805">Transcription regulation</keyword>
<evidence type="ECO:0000256" key="2">
    <source>
        <dbReference type="ARBA" id="ARBA00023015"/>
    </source>
</evidence>
<evidence type="ECO:0000256" key="4">
    <source>
        <dbReference type="ARBA" id="ARBA00023163"/>
    </source>
</evidence>
<dbReference type="InterPro" id="IPR038722">
    <property type="entry name" value="Ner_HTH_dom"/>
</dbReference>
<dbReference type="InterPro" id="IPR010982">
    <property type="entry name" value="Lambda_DNA-bd_dom_sf"/>
</dbReference>
<dbReference type="AlphaFoldDB" id="A0A4D7B520"/>
<feature type="domain" description="Ner winged helix-turn-helix DNA-binding" evidence="6">
    <location>
        <begin position="1"/>
        <end position="70"/>
    </location>
</feature>
<evidence type="ECO:0000313" key="7">
    <source>
        <dbReference type="EMBL" id="QCI65548.1"/>
    </source>
</evidence>
<evidence type="ECO:0000256" key="1">
    <source>
        <dbReference type="ARBA" id="ARBA00006157"/>
    </source>
</evidence>
<gene>
    <name evidence="7" type="ORF">E8M01_15830</name>
</gene>